<dbReference type="PANTHER" id="PTHR20854:SF4">
    <property type="entry name" value="INOSITOL-1-MONOPHOSPHATASE-RELATED"/>
    <property type="match status" value="1"/>
</dbReference>
<gene>
    <name evidence="3" type="ORF">DN730_03675</name>
</gene>
<evidence type="ECO:0000313" key="4">
    <source>
        <dbReference type="Proteomes" id="UP000254326"/>
    </source>
</evidence>
<feature type="binding site" evidence="2">
    <location>
        <position position="98"/>
    </location>
    <ligand>
        <name>Mg(2+)</name>
        <dbReference type="ChEBI" id="CHEBI:18420"/>
        <label>1</label>
        <note>catalytic</note>
    </ligand>
</feature>
<feature type="binding site" evidence="2">
    <location>
        <position position="100"/>
    </location>
    <ligand>
        <name>Mg(2+)</name>
        <dbReference type="ChEBI" id="CHEBI:18420"/>
        <label>1</label>
        <note>catalytic</note>
    </ligand>
</feature>
<feature type="binding site" evidence="2">
    <location>
        <position position="101"/>
    </location>
    <ligand>
        <name>Mg(2+)</name>
        <dbReference type="ChEBI" id="CHEBI:18420"/>
        <label>1</label>
        <note>catalytic</note>
    </ligand>
</feature>
<dbReference type="Gene3D" id="3.40.190.80">
    <property type="match status" value="1"/>
</dbReference>
<dbReference type="GO" id="GO:0046872">
    <property type="term" value="F:metal ion binding"/>
    <property type="evidence" value="ECO:0007669"/>
    <property type="project" value="UniProtKB-KW"/>
</dbReference>
<dbReference type="GO" id="GO:0006020">
    <property type="term" value="P:inositol metabolic process"/>
    <property type="evidence" value="ECO:0007669"/>
    <property type="project" value="TreeGrafter"/>
</dbReference>
<feature type="binding site" evidence="2">
    <location>
        <position position="75"/>
    </location>
    <ligand>
        <name>Mg(2+)</name>
        <dbReference type="ChEBI" id="CHEBI:18420"/>
        <label>1</label>
        <note>catalytic</note>
    </ligand>
</feature>
<dbReference type="Pfam" id="PF00459">
    <property type="entry name" value="Inositol_P"/>
    <property type="match status" value="1"/>
</dbReference>
<keyword evidence="4" id="KW-1185">Reference proteome</keyword>
<dbReference type="PANTHER" id="PTHR20854">
    <property type="entry name" value="INOSITOL MONOPHOSPHATASE"/>
    <property type="match status" value="1"/>
</dbReference>
<comment type="similarity">
    <text evidence="1">Belongs to the inositol monophosphatase superfamily.</text>
</comment>
<dbReference type="Gene3D" id="3.30.540.10">
    <property type="entry name" value="Fructose-1,6-Bisphosphatase, subunit A, domain 1"/>
    <property type="match status" value="1"/>
</dbReference>
<dbReference type="PRINTS" id="PR00377">
    <property type="entry name" value="IMPHPHTASES"/>
</dbReference>
<dbReference type="SUPFAM" id="SSF56655">
    <property type="entry name" value="Carbohydrate phosphatase"/>
    <property type="match status" value="1"/>
</dbReference>
<dbReference type="GO" id="GO:0007165">
    <property type="term" value="P:signal transduction"/>
    <property type="evidence" value="ECO:0007669"/>
    <property type="project" value="TreeGrafter"/>
</dbReference>
<keyword evidence="2" id="KW-0479">Metal-binding</keyword>
<proteinExistence type="inferred from homology"/>
<dbReference type="GO" id="GO:0008934">
    <property type="term" value="F:inositol monophosphate 1-phosphatase activity"/>
    <property type="evidence" value="ECO:0007669"/>
    <property type="project" value="TreeGrafter"/>
</dbReference>
<accession>A0A370UED9</accession>
<dbReference type="EMBL" id="QKRA01000001">
    <property type="protein sequence ID" value="RDL46150.1"/>
    <property type="molecule type" value="Genomic_DNA"/>
</dbReference>
<dbReference type="AlphaFoldDB" id="A0A370UED9"/>
<dbReference type="InterPro" id="IPR000760">
    <property type="entry name" value="Inositol_monophosphatase-like"/>
</dbReference>
<sequence length="282" mass="31215">MGESVISKHQKDGVIDIVRRVAADEILPRFRALQQVDVATKSGFDDLVTEADLAAEKAMTQAFIELLPGVKVIGEEAVADRPEVLDQIDQDGLVVIIDPIDGTWNYANGLSTFGVLVAVVFKGQTIFGLQYDPVNDDWIEASVGEGCFYVRADRSPLRIRLDERVMDSRLVGMFSPFQFQDLAVRQGVAMLQAGYARVLSLRCCCHEYRTLSQGGVDFYLSPKPRVWDHAAGILCYQEAGGVVQMLDGREYRPTIREGVIVAARSVSVLNRVRDDFLTVLDA</sequence>
<dbReference type="Proteomes" id="UP000254326">
    <property type="component" value="Unassembled WGS sequence"/>
</dbReference>
<evidence type="ECO:0000313" key="3">
    <source>
        <dbReference type="EMBL" id="RDL46150.1"/>
    </source>
</evidence>
<feature type="binding site" evidence="2">
    <location>
        <position position="228"/>
    </location>
    <ligand>
        <name>Mg(2+)</name>
        <dbReference type="ChEBI" id="CHEBI:18420"/>
        <label>1</label>
        <note>catalytic</note>
    </ligand>
</feature>
<reference evidence="3 4" key="1">
    <citation type="submission" date="2018-06" db="EMBL/GenBank/DDBJ databases">
        <title>Marinomonas sp. YLB-05 draft genome sequence.</title>
        <authorList>
            <person name="Yu L."/>
            <person name="Tang X."/>
        </authorList>
    </citation>
    <scope>NUCLEOTIDE SEQUENCE [LARGE SCALE GENOMIC DNA]</scope>
    <source>
        <strain evidence="3 4">YLB-05</strain>
    </source>
</reference>
<evidence type="ECO:0000256" key="2">
    <source>
        <dbReference type="PIRSR" id="PIRSR600760-2"/>
    </source>
</evidence>
<organism evidence="3 4">
    <name type="scientific">Marinomonas piezotolerans</name>
    <dbReference type="NCBI Taxonomy" id="2213058"/>
    <lineage>
        <taxon>Bacteria</taxon>
        <taxon>Pseudomonadati</taxon>
        <taxon>Pseudomonadota</taxon>
        <taxon>Gammaproteobacteria</taxon>
        <taxon>Oceanospirillales</taxon>
        <taxon>Oceanospirillaceae</taxon>
        <taxon>Marinomonas</taxon>
    </lineage>
</organism>
<evidence type="ECO:0000256" key="1">
    <source>
        <dbReference type="ARBA" id="ARBA00009759"/>
    </source>
</evidence>
<protein>
    <submittedName>
        <fullName evidence="3">Inositol monophosphatase</fullName>
    </submittedName>
</protein>
<keyword evidence="2" id="KW-0460">Magnesium</keyword>
<name>A0A370UED9_9GAMM</name>
<comment type="cofactor">
    <cofactor evidence="2">
        <name>Mg(2+)</name>
        <dbReference type="ChEBI" id="CHEBI:18420"/>
    </cofactor>
</comment>
<comment type="caution">
    <text evidence="3">The sequence shown here is derived from an EMBL/GenBank/DDBJ whole genome shotgun (WGS) entry which is preliminary data.</text>
</comment>